<evidence type="ECO:0000313" key="4">
    <source>
        <dbReference type="Proteomes" id="UP000594638"/>
    </source>
</evidence>
<dbReference type="NCBIfam" id="TIGR00756">
    <property type="entry name" value="PPR"/>
    <property type="match status" value="2"/>
</dbReference>
<sequence length="132" mass="14659">MSMPHKNKFSWNVVISGYAKVGELDFARRLFNEMPRKNGIAWNAMIHGYAKDGYPRIALKLFKDLLNLEIGQTGSVWSLDMVHARMIVDGMEFDSLLGGSLVNMNGKCGDLNSASGVLNAMKDPDDYSLCLL</sequence>
<gene>
    <name evidence="3" type="ORF">OLEA9_A028699</name>
</gene>
<dbReference type="AlphaFoldDB" id="A0A8S0PEK3"/>
<evidence type="ECO:0000313" key="3">
    <source>
        <dbReference type="EMBL" id="CAA2946091.1"/>
    </source>
</evidence>
<name>A0A8S0PEK3_OLEEU</name>
<feature type="repeat" description="PPR" evidence="2">
    <location>
        <begin position="7"/>
        <end position="41"/>
    </location>
</feature>
<accession>A0A8S0PEK3</accession>
<dbReference type="GO" id="GO:0003723">
    <property type="term" value="F:RNA binding"/>
    <property type="evidence" value="ECO:0007669"/>
    <property type="project" value="InterPro"/>
</dbReference>
<evidence type="ECO:0000256" key="2">
    <source>
        <dbReference type="PROSITE-ProRule" id="PRU00708"/>
    </source>
</evidence>
<dbReference type="PROSITE" id="PS51375">
    <property type="entry name" value="PPR"/>
    <property type="match status" value="1"/>
</dbReference>
<evidence type="ECO:0000256" key="1">
    <source>
        <dbReference type="ARBA" id="ARBA00022737"/>
    </source>
</evidence>
<keyword evidence="1" id="KW-0677">Repeat</keyword>
<protein>
    <recommendedName>
        <fullName evidence="5">Pentatricopeptide repeat-containing protein</fullName>
    </recommendedName>
</protein>
<dbReference type="InterPro" id="IPR046960">
    <property type="entry name" value="PPR_At4g14850-like_plant"/>
</dbReference>
<dbReference type="Gene3D" id="1.25.40.10">
    <property type="entry name" value="Tetratricopeptide repeat domain"/>
    <property type="match status" value="1"/>
</dbReference>
<dbReference type="Proteomes" id="UP000594638">
    <property type="component" value="Unassembled WGS sequence"/>
</dbReference>
<dbReference type="Pfam" id="PF01535">
    <property type="entry name" value="PPR"/>
    <property type="match status" value="2"/>
</dbReference>
<evidence type="ECO:0008006" key="5">
    <source>
        <dbReference type="Google" id="ProtNLM"/>
    </source>
</evidence>
<dbReference type="PANTHER" id="PTHR24015">
    <property type="entry name" value="OS07G0578800 PROTEIN-RELATED"/>
    <property type="match status" value="1"/>
</dbReference>
<dbReference type="InterPro" id="IPR011990">
    <property type="entry name" value="TPR-like_helical_dom_sf"/>
</dbReference>
<dbReference type="GO" id="GO:0009451">
    <property type="term" value="P:RNA modification"/>
    <property type="evidence" value="ECO:0007669"/>
    <property type="project" value="InterPro"/>
</dbReference>
<comment type="caution">
    <text evidence="3">The sequence shown here is derived from an EMBL/GenBank/DDBJ whole genome shotgun (WGS) entry which is preliminary data.</text>
</comment>
<dbReference type="InterPro" id="IPR002885">
    <property type="entry name" value="PPR_rpt"/>
</dbReference>
<keyword evidence="4" id="KW-1185">Reference proteome</keyword>
<dbReference type="OrthoDB" id="1937829at2759"/>
<dbReference type="Gramene" id="OE9A028699T1">
    <property type="protein sequence ID" value="OE9A028699C1"/>
    <property type="gene ID" value="OE9A028699"/>
</dbReference>
<dbReference type="PANTHER" id="PTHR24015:SF1063">
    <property type="entry name" value="OS12G0156900 PROTEIN"/>
    <property type="match status" value="1"/>
</dbReference>
<proteinExistence type="predicted"/>
<reference evidence="3 4" key="1">
    <citation type="submission" date="2019-12" db="EMBL/GenBank/DDBJ databases">
        <authorList>
            <person name="Alioto T."/>
            <person name="Alioto T."/>
            <person name="Gomez Garrido J."/>
        </authorList>
    </citation>
    <scope>NUCLEOTIDE SEQUENCE [LARGE SCALE GENOMIC DNA]</scope>
</reference>
<organism evidence="3 4">
    <name type="scientific">Olea europaea subsp. europaea</name>
    <dbReference type="NCBI Taxonomy" id="158383"/>
    <lineage>
        <taxon>Eukaryota</taxon>
        <taxon>Viridiplantae</taxon>
        <taxon>Streptophyta</taxon>
        <taxon>Embryophyta</taxon>
        <taxon>Tracheophyta</taxon>
        <taxon>Spermatophyta</taxon>
        <taxon>Magnoliopsida</taxon>
        <taxon>eudicotyledons</taxon>
        <taxon>Gunneridae</taxon>
        <taxon>Pentapetalae</taxon>
        <taxon>asterids</taxon>
        <taxon>lamiids</taxon>
        <taxon>Lamiales</taxon>
        <taxon>Oleaceae</taxon>
        <taxon>Oleeae</taxon>
        <taxon>Olea</taxon>
    </lineage>
</organism>
<dbReference type="EMBL" id="CACTIH010000062">
    <property type="protein sequence ID" value="CAA2946091.1"/>
    <property type="molecule type" value="Genomic_DNA"/>
</dbReference>